<reference evidence="6 7" key="1">
    <citation type="journal article" date="2018" name="BMC Genomics">
        <title>Genomic comparison of Trypanosoma conorhini and Trypanosoma rangeli to Trypanosoma cruzi strains of high and low virulence.</title>
        <authorList>
            <person name="Bradwell K.R."/>
            <person name="Koparde V.N."/>
            <person name="Matveyev A.V."/>
            <person name="Serrano M.G."/>
            <person name="Alves J.M."/>
            <person name="Parikh H."/>
            <person name="Huang B."/>
            <person name="Lee V."/>
            <person name="Espinosa-Alvarez O."/>
            <person name="Ortiz P.A."/>
            <person name="Costa-Martins A.G."/>
            <person name="Teixeira M.M."/>
            <person name="Buck G.A."/>
        </authorList>
    </citation>
    <scope>NUCLEOTIDE SEQUENCE [LARGE SCALE GENOMIC DNA]</scope>
    <source>
        <strain evidence="6 7">025E</strain>
    </source>
</reference>
<evidence type="ECO:0000256" key="3">
    <source>
        <dbReference type="ARBA" id="ARBA00023004"/>
    </source>
</evidence>
<feature type="domain" description="Rieske" evidence="5">
    <location>
        <begin position="7"/>
        <end position="115"/>
    </location>
</feature>
<keyword evidence="4" id="KW-0411">Iron-sulfur</keyword>
<dbReference type="PROSITE" id="PS51296">
    <property type="entry name" value="RIESKE"/>
    <property type="match status" value="1"/>
</dbReference>
<keyword evidence="1" id="KW-0001">2Fe-2S</keyword>
<comment type="caution">
    <text evidence="6">The sequence shown here is derived from an EMBL/GenBank/DDBJ whole genome shotgun (WGS) entry which is preliminary data.</text>
</comment>
<accession>A0A3S5ITW8</accession>
<dbReference type="Pfam" id="PF22543">
    <property type="entry name" value="Rieske_4"/>
    <property type="match status" value="1"/>
</dbReference>
<dbReference type="RefSeq" id="XP_029230252.1">
    <property type="nucleotide sequence ID" value="XM_029369682.1"/>
</dbReference>
<evidence type="ECO:0000259" key="5">
    <source>
        <dbReference type="PROSITE" id="PS51296"/>
    </source>
</evidence>
<keyword evidence="2" id="KW-0479">Metal-binding</keyword>
<dbReference type="InterPro" id="IPR054716">
    <property type="entry name" value="Sol_Rieske_ferrdox_dom"/>
</dbReference>
<evidence type="ECO:0000313" key="6">
    <source>
        <dbReference type="EMBL" id="RNF23786.1"/>
    </source>
</evidence>
<dbReference type="SUPFAM" id="SSF50022">
    <property type="entry name" value="ISP domain"/>
    <property type="match status" value="1"/>
</dbReference>
<dbReference type="InterPro" id="IPR017941">
    <property type="entry name" value="Rieske_2Fe-2S"/>
</dbReference>
<dbReference type="OrthoDB" id="426882at2759"/>
<dbReference type="CDD" id="cd03467">
    <property type="entry name" value="Rieske"/>
    <property type="match status" value="1"/>
</dbReference>
<evidence type="ECO:0000256" key="4">
    <source>
        <dbReference type="ARBA" id="ARBA00023014"/>
    </source>
</evidence>
<dbReference type="Gene3D" id="2.102.10.10">
    <property type="entry name" value="Rieske [2Fe-2S] iron-sulphur domain"/>
    <property type="match status" value="1"/>
</dbReference>
<dbReference type="InterPro" id="IPR036922">
    <property type="entry name" value="Rieske_2Fe-2S_sf"/>
</dbReference>
<evidence type="ECO:0000313" key="7">
    <source>
        <dbReference type="Proteomes" id="UP000284403"/>
    </source>
</evidence>
<dbReference type="EMBL" id="MKKU01000112">
    <property type="protein sequence ID" value="RNF23786.1"/>
    <property type="molecule type" value="Genomic_DNA"/>
</dbReference>
<evidence type="ECO:0000256" key="1">
    <source>
        <dbReference type="ARBA" id="ARBA00022714"/>
    </source>
</evidence>
<dbReference type="Proteomes" id="UP000284403">
    <property type="component" value="Unassembled WGS sequence"/>
</dbReference>
<keyword evidence="7" id="KW-1185">Reference proteome</keyword>
<keyword evidence="3" id="KW-0408">Iron</keyword>
<sequence>MVLQNMYEGWSYERLRQQRNRAHFLLEDPYRFVTVLLHSGKLYCIDSPCYHASGPLGEGELIDLEDAHTASSVACLRCPWHNILVAIETGELVEAEPTSPLASAPAEDEGKLELPSYPLRPHWEASGGRVRLTRGAVVQRTHKVVLDEASGIMTIEVENESVMLRHRLPSDAVAGNLQNGALTMQIFDIKSKGLS</sequence>
<dbReference type="PANTHER" id="PTHR21496:SF1">
    <property type="entry name" value="RIESKE DOMAIN-CONTAINING PROTEIN"/>
    <property type="match status" value="1"/>
</dbReference>
<dbReference type="AlphaFoldDB" id="A0A3S5ITW8"/>
<dbReference type="GO" id="GO:0051537">
    <property type="term" value="F:2 iron, 2 sulfur cluster binding"/>
    <property type="evidence" value="ECO:0007669"/>
    <property type="project" value="UniProtKB-KW"/>
</dbReference>
<dbReference type="PANTHER" id="PTHR21496">
    <property type="entry name" value="FERREDOXIN-RELATED"/>
    <property type="match status" value="1"/>
</dbReference>
<proteinExistence type="predicted"/>
<gene>
    <name evidence="6" type="ORF">Tco025E_02759</name>
</gene>
<organism evidence="6 7">
    <name type="scientific">Trypanosoma conorhini</name>
    <dbReference type="NCBI Taxonomy" id="83891"/>
    <lineage>
        <taxon>Eukaryota</taxon>
        <taxon>Discoba</taxon>
        <taxon>Euglenozoa</taxon>
        <taxon>Kinetoplastea</taxon>
        <taxon>Metakinetoplastina</taxon>
        <taxon>Trypanosomatida</taxon>
        <taxon>Trypanosomatidae</taxon>
        <taxon>Trypanosoma</taxon>
    </lineage>
</organism>
<dbReference type="GO" id="GO:0046872">
    <property type="term" value="F:metal ion binding"/>
    <property type="evidence" value="ECO:0007669"/>
    <property type="project" value="UniProtKB-KW"/>
</dbReference>
<name>A0A3S5ITW8_9TRYP</name>
<dbReference type="GeneID" id="40316370"/>
<evidence type="ECO:0000256" key="2">
    <source>
        <dbReference type="ARBA" id="ARBA00022723"/>
    </source>
</evidence>
<protein>
    <recommendedName>
        <fullName evidence="5">Rieske domain-containing protein</fullName>
    </recommendedName>
</protein>